<dbReference type="AlphaFoldDB" id="A0A6L5P473"/>
<feature type="transmembrane region" description="Helical" evidence="1">
    <location>
        <begin position="7"/>
        <end position="26"/>
    </location>
</feature>
<evidence type="ECO:0000256" key="1">
    <source>
        <dbReference type="SAM" id="Phobius"/>
    </source>
</evidence>
<reference evidence="2 4" key="1">
    <citation type="submission" date="2019-11" db="EMBL/GenBank/DDBJ databases">
        <title>Draft genome sequence of 12 host-associated Lactobacillus reuteri rodent strains.</title>
        <authorList>
            <person name="Zhang S."/>
            <person name="Ozcam M."/>
            <person name="Van Pijkeren J.P."/>
        </authorList>
    </citation>
    <scope>NUCLEOTIDE SEQUENCE [LARGE SCALE GENOMIC DNA]</scope>
    <source>
        <strain evidence="2 4">Lr4020</strain>
    </source>
</reference>
<keyword evidence="1" id="KW-1133">Transmembrane helix</keyword>
<proteinExistence type="predicted"/>
<gene>
    <name evidence="2" type="ORF">GIX81_03235</name>
    <name evidence="3" type="ORF">GIX81_03485</name>
</gene>
<name>A0A6L5P473_LIMRT</name>
<dbReference type="Proteomes" id="UP000472879">
    <property type="component" value="Unassembled WGS sequence"/>
</dbReference>
<evidence type="ECO:0000313" key="4">
    <source>
        <dbReference type="Proteomes" id="UP000472879"/>
    </source>
</evidence>
<keyword evidence="1" id="KW-0472">Membrane</keyword>
<feature type="transmembrane region" description="Helical" evidence="1">
    <location>
        <begin position="38"/>
        <end position="55"/>
    </location>
</feature>
<dbReference type="EMBL" id="WJNA01000005">
    <property type="protein sequence ID" value="MRH08472.1"/>
    <property type="molecule type" value="Genomic_DNA"/>
</dbReference>
<keyword evidence="1" id="KW-0812">Transmembrane</keyword>
<sequence>MKEYMKNIALVCIAILLGAIIFDALPYSSEKYGTLADWLGGLGTIAAFLAVFWQVRKEADVQRALDIENQRPRFAVSIVLDSEMLSKKAVFIGKQSNIDNLKKVKSNVTTIDSIKGREHFVLKNISNNNIYSITVNLKYLLKNKSIISEKIKYTGIHSYQNIVLLTDSYFGDGSTKYVGMIVEFLSSANETGFFTHGNPYFEVNNPKYGTFKSEYFYIKSKNKSVSASGTDRMISQNSKEYKKISTKMENGKSYASNYWKI</sequence>
<accession>A0A6L5P473</accession>
<dbReference type="EMBL" id="WJNA01000005">
    <property type="protein sequence ID" value="MRH08522.1"/>
    <property type="molecule type" value="Genomic_DNA"/>
</dbReference>
<organism evidence="2 4">
    <name type="scientific">Limosilactobacillus reuteri</name>
    <name type="common">Lactobacillus reuteri</name>
    <dbReference type="NCBI Taxonomy" id="1598"/>
    <lineage>
        <taxon>Bacteria</taxon>
        <taxon>Bacillati</taxon>
        <taxon>Bacillota</taxon>
        <taxon>Bacilli</taxon>
        <taxon>Lactobacillales</taxon>
        <taxon>Lactobacillaceae</taxon>
        <taxon>Limosilactobacillus</taxon>
    </lineage>
</organism>
<comment type="caution">
    <text evidence="2">The sequence shown here is derived from an EMBL/GenBank/DDBJ whole genome shotgun (WGS) entry which is preliminary data.</text>
</comment>
<dbReference type="RefSeq" id="WP_153704671.1">
    <property type="nucleotide sequence ID" value="NZ_WJNA01000005.1"/>
</dbReference>
<evidence type="ECO:0000313" key="2">
    <source>
        <dbReference type="EMBL" id="MRH08472.1"/>
    </source>
</evidence>
<protein>
    <submittedName>
        <fullName evidence="2">Uncharacterized protein</fullName>
    </submittedName>
</protein>
<evidence type="ECO:0000313" key="3">
    <source>
        <dbReference type="EMBL" id="MRH08522.1"/>
    </source>
</evidence>